<dbReference type="InterPro" id="IPR013922">
    <property type="entry name" value="Cyclin_PHO80-like"/>
</dbReference>
<dbReference type="GO" id="GO:0016538">
    <property type="term" value="F:cyclin-dependent protein serine/threonine kinase regulator activity"/>
    <property type="evidence" value="ECO:0007669"/>
    <property type="project" value="TreeGrafter"/>
</dbReference>
<feature type="region of interest" description="Disordered" evidence="1">
    <location>
        <begin position="170"/>
        <end position="194"/>
    </location>
</feature>
<dbReference type="GO" id="GO:0005634">
    <property type="term" value="C:nucleus"/>
    <property type="evidence" value="ECO:0007669"/>
    <property type="project" value="TreeGrafter"/>
</dbReference>
<dbReference type="OrthoDB" id="10250320at2759"/>
<dbReference type="EMBL" id="MU158000">
    <property type="protein sequence ID" value="KAF9521701.1"/>
    <property type="molecule type" value="Genomic_DNA"/>
</dbReference>
<protein>
    <recommendedName>
        <fullName evidence="2">Cyclin N-terminal domain-containing protein</fullName>
    </recommendedName>
</protein>
<dbReference type="InterPro" id="IPR006671">
    <property type="entry name" value="Cyclin_N"/>
</dbReference>
<comment type="caution">
    <text evidence="3">The sequence shown here is derived from an EMBL/GenBank/DDBJ whole genome shotgun (WGS) entry which is preliminary data.</text>
</comment>
<feature type="domain" description="Cyclin N-terminal" evidence="2">
    <location>
        <begin position="59"/>
        <end position="157"/>
    </location>
</feature>
<dbReference type="AlphaFoldDB" id="A0A9P6JHQ9"/>
<dbReference type="CDD" id="cd20557">
    <property type="entry name" value="CYCLIN_ScPCL1-like"/>
    <property type="match status" value="1"/>
</dbReference>
<dbReference type="GO" id="GO:0019901">
    <property type="term" value="F:protein kinase binding"/>
    <property type="evidence" value="ECO:0007669"/>
    <property type="project" value="InterPro"/>
</dbReference>
<dbReference type="Pfam" id="PF00134">
    <property type="entry name" value="Cyclin_N"/>
    <property type="match status" value="1"/>
</dbReference>
<dbReference type="Proteomes" id="UP000807306">
    <property type="component" value="Unassembled WGS sequence"/>
</dbReference>
<gene>
    <name evidence="3" type="ORF">CPB83DRAFT_731240</name>
</gene>
<dbReference type="PANTHER" id="PTHR15615:SF10">
    <property type="entry name" value="PHO85 CYCLIN-2-RELATED"/>
    <property type="match status" value="1"/>
</dbReference>
<evidence type="ECO:0000256" key="1">
    <source>
        <dbReference type="SAM" id="MobiDB-lite"/>
    </source>
</evidence>
<keyword evidence="4" id="KW-1185">Reference proteome</keyword>
<reference evidence="3" key="1">
    <citation type="submission" date="2020-11" db="EMBL/GenBank/DDBJ databases">
        <authorList>
            <consortium name="DOE Joint Genome Institute"/>
            <person name="Ahrendt S."/>
            <person name="Riley R."/>
            <person name="Andreopoulos W."/>
            <person name="Labutti K."/>
            <person name="Pangilinan J."/>
            <person name="Ruiz-Duenas F.J."/>
            <person name="Barrasa J.M."/>
            <person name="Sanchez-Garcia M."/>
            <person name="Camarero S."/>
            <person name="Miyauchi S."/>
            <person name="Serrano A."/>
            <person name="Linde D."/>
            <person name="Babiker R."/>
            <person name="Drula E."/>
            <person name="Ayuso-Fernandez I."/>
            <person name="Pacheco R."/>
            <person name="Padilla G."/>
            <person name="Ferreira P."/>
            <person name="Barriuso J."/>
            <person name="Kellner H."/>
            <person name="Castanera R."/>
            <person name="Alfaro M."/>
            <person name="Ramirez L."/>
            <person name="Pisabarro A.G."/>
            <person name="Kuo A."/>
            <person name="Tritt A."/>
            <person name="Lipzen A."/>
            <person name="He G."/>
            <person name="Yan M."/>
            <person name="Ng V."/>
            <person name="Cullen D."/>
            <person name="Martin F."/>
            <person name="Rosso M.-N."/>
            <person name="Henrissat B."/>
            <person name="Hibbett D."/>
            <person name="Martinez A.T."/>
            <person name="Grigoriev I.V."/>
        </authorList>
    </citation>
    <scope>NUCLEOTIDE SEQUENCE</scope>
    <source>
        <strain evidence="3">CBS 506.95</strain>
    </source>
</reference>
<dbReference type="PANTHER" id="PTHR15615">
    <property type="match status" value="1"/>
</dbReference>
<dbReference type="Gene3D" id="1.10.472.10">
    <property type="entry name" value="Cyclin-like"/>
    <property type="match status" value="1"/>
</dbReference>
<feature type="non-terminal residue" evidence="3">
    <location>
        <position position="194"/>
    </location>
</feature>
<evidence type="ECO:0000313" key="4">
    <source>
        <dbReference type="Proteomes" id="UP000807306"/>
    </source>
</evidence>
<evidence type="ECO:0000259" key="2">
    <source>
        <dbReference type="Pfam" id="PF00134"/>
    </source>
</evidence>
<evidence type="ECO:0000313" key="3">
    <source>
        <dbReference type="EMBL" id="KAF9521701.1"/>
    </source>
</evidence>
<organism evidence="3 4">
    <name type="scientific">Crepidotus variabilis</name>
    <dbReference type="NCBI Taxonomy" id="179855"/>
    <lineage>
        <taxon>Eukaryota</taxon>
        <taxon>Fungi</taxon>
        <taxon>Dikarya</taxon>
        <taxon>Basidiomycota</taxon>
        <taxon>Agaricomycotina</taxon>
        <taxon>Agaricomycetes</taxon>
        <taxon>Agaricomycetidae</taxon>
        <taxon>Agaricales</taxon>
        <taxon>Agaricineae</taxon>
        <taxon>Crepidotaceae</taxon>
        <taxon>Crepidotus</taxon>
    </lineage>
</organism>
<accession>A0A9P6JHQ9</accession>
<proteinExistence type="predicted"/>
<dbReference type="SUPFAM" id="SSF47954">
    <property type="entry name" value="Cyclin-like"/>
    <property type="match status" value="1"/>
</dbReference>
<dbReference type="InterPro" id="IPR036915">
    <property type="entry name" value="Cyclin-like_sf"/>
</dbReference>
<feature type="non-terminal residue" evidence="3">
    <location>
        <position position="1"/>
    </location>
</feature>
<name>A0A9P6JHQ9_9AGAR</name>
<sequence length="194" mass="22085">SSSVHQWSLFPASMHSPQLLKLVNTKITSTTVEYLVDLVVDVGTHGFRRTSSTRPKLQVSKTFVDLVKRVLRAAEITMPTLLVTLVYLERAKTVIEIPEDKMTLERVFLGALITASKYLNDVTWRNVHWSMFTALFGKNDIGHIERQFLQVLDYQLRVSEEDILNHYEGVATPTASHPRKRGSKLPASTSHLRR</sequence>
<dbReference type="GO" id="GO:0000307">
    <property type="term" value="C:cyclin-dependent protein kinase holoenzyme complex"/>
    <property type="evidence" value="ECO:0007669"/>
    <property type="project" value="TreeGrafter"/>
</dbReference>